<dbReference type="EMBL" id="BAAAEO010000001">
    <property type="protein sequence ID" value="GAA0538630.1"/>
    <property type="molecule type" value="Genomic_DNA"/>
</dbReference>
<name>A0ABN1DAK2_9GAMM</name>
<gene>
    <name evidence="1" type="ORF">GCM10009098_02690</name>
</gene>
<organism evidence="1 2">
    <name type="scientific">Rheinheimera aquimaris</name>
    <dbReference type="NCBI Taxonomy" id="412437"/>
    <lineage>
        <taxon>Bacteria</taxon>
        <taxon>Pseudomonadati</taxon>
        <taxon>Pseudomonadota</taxon>
        <taxon>Gammaproteobacteria</taxon>
        <taxon>Chromatiales</taxon>
        <taxon>Chromatiaceae</taxon>
        <taxon>Rheinheimera</taxon>
    </lineage>
</organism>
<sequence>MKAAYKPVLLTALITGALCLVHFLSAVYVPSHDEQRSLSIPTLSVLPQGVPYQPQALQSTIAQWRIPADSDANETEQTNNAALANFDKTVLGDTTVALLAIYQRQQPTAVLALQHIGTPITYVQLTEGADINGIELTDINHRHIVLQHGAEQVQLQLFNPNSAVPDEKYKSVK</sequence>
<keyword evidence="2" id="KW-1185">Reference proteome</keyword>
<dbReference type="RefSeq" id="WP_226765799.1">
    <property type="nucleotide sequence ID" value="NZ_BAAAEO010000001.1"/>
</dbReference>
<evidence type="ECO:0000313" key="1">
    <source>
        <dbReference type="EMBL" id="GAA0538630.1"/>
    </source>
</evidence>
<protein>
    <recommendedName>
        <fullName evidence="3">General secretion pathway protein GspC</fullName>
    </recommendedName>
</protein>
<accession>A0ABN1DAK2</accession>
<dbReference type="Proteomes" id="UP001501169">
    <property type="component" value="Unassembled WGS sequence"/>
</dbReference>
<comment type="caution">
    <text evidence="1">The sequence shown here is derived from an EMBL/GenBank/DDBJ whole genome shotgun (WGS) entry which is preliminary data.</text>
</comment>
<proteinExistence type="predicted"/>
<evidence type="ECO:0000313" key="2">
    <source>
        <dbReference type="Proteomes" id="UP001501169"/>
    </source>
</evidence>
<evidence type="ECO:0008006" key="3">
    <source>
        <dbReference type="Google" id="ProtNLM"/>
    </source>
</evidence>
<reference evidence="1 2" key="1">
    <citation type="journal article" date="2019" name="Int. J. Syst. Evol. Microbiol.">
        <title>The Global Catalogue of Microorganisms (GCM) 10K type strain sequencing project: providing services to taxonomists for standard genome sequencing and annotation.</title>
        <authorList>
            <consortium name="The Broad Institute Genomics Platform"/>
            <consortium name="The Broad Institute Genome Sequencing Center for Infectious Disease"/>
            <person name="Wu L."/>
            <person name="Ma J."/>
        </authorList>
    </citation>
    <scope>NUCLEOTIDE SEQUENCE [LARGE SCALE GENOMIC DNA]</scope>
    <source>
        <strain evidence="1 2">JCM 14331</strain>
    </source>
</reference>